<organism evidence="2 3">
    <name type="scientific">Cymbomonas tetramitiformis</name>
    <dbReference type="NCBI Taxonomy" id="36881"/>
    <lineage>
        <taxon>Eukaryota</taxon>
        <taxon>Viridiplantae</taxon>
        <taxon>Chlorophyta</taxon>
        <taxon>Pyramimonadophyceae</taxon>
        <taxon>Pyramimonadales</taxon>
        <taxon>Pyramimonadaceae</taxon>
        <taxon>Cymbomonas</taxon>
    </lineage>
</organism>
<sequence length="103" mass="11816">MCSESAEKNIRRLHRLYNVEIITRDEFIKGKNYALGRCSQPSSEAVKRKLLDTTVEESDTDSEGRPNLVSDDSDSDLDSEEDEDEDEEDEDLEVVEEEEAEED</sequence>
<accession>A0AAE0FNN1</accession>
<comment type="caution">
    <text evidence="2">The sequence shown here is derived from an EMBL/GenBank/DDBJ whole genome shotgun (WGS) entry which is preliminary data.</text>
</comment>
<name>A0AAE0FNN1_9CHLO</name>
<dbReference type="EMBL" id="LGRX02015739">
    <property type="protein sequence ID" value="KAK3263079.1"/>
    <property type="molecule type" value="Genomic_DNA"/>
</dbReference>
<feature type="region of interest" description="Disordered" evidence="1">
    <location>
        <begin position="39"/>
        <end position="103"/>
    </location>
</feature>
<feature type="compositionally biased region" description="Acidic residues" evidence="1">
    <location>
        <begin position="71"/>
        <end position="103"/>
    </location>
</feature>
<dbReference type="Proteomes" id="UP001190700">
    <property type="component" value="Unassembled WGS sequence"/>
</dbReference>
<evidence type="ECO:0000256" key="1">
    <source>
        <dbReference type="SAM" id="MobiDB-lite"/>
    </source>
</evidence>
<gene>
    <name evidence="2" type="ORF">CYMTET_28095</name>
</gene>
<dbReference type="AlphaFoldDB" id="A0AAE0FNN1"/>
<evidence type="ECO:0000313" key="3">
    <source>
        <dbReference type="Proteomes" id="UP001190700"/>
    </source>
</evidence>
<protein>
    <submittedName>
        <fullName evidence="2">Uncharacterized protein</fullName>
    </submittedName>
</protein>
<keyword evidence="3" id="KW-1185">Reference proteome</keyword>
<proteinExistence type="predicted"/>
<evidence type="ECO:0000313" key="2">
    <source>
        <dbReference type="EMBL" id="KAK3263079.1"/>
    </source>
</evidence>
<reference evidence="2 3" key="1">
    <citation type="journal article" date="2015" name="Genome Biol. Evol.">
        <title>Comparative Genomics of a Bacterivorous Green Alga Reveals Evolutionary Causalities and Consequences of Phago-Mixotrophic Mode of Nutrition.</title>
        <authorList>
            <person name="Burns J.A."/>
            <person name="Paasch A."/>
            <person name="Narechania A."/>
            <person name="Kim E."/>
        </authorList>
    </citation>
    <scope>NUCLEOTIDE SEQUENCE [LARGE SCALE GENOMIC DNA]</scope>
    <source>
        <strain evidence="2 3">PLY_AMNH</strain>
    </source>
</reference>